<evidence type="ECO:0000256" key="1">
    <source>
        <dbReference type="SAM" id="MobiDB-lite"/>
    </source>
</evidence>
<feature type="region of interest" description="Disordered" evidence="1">
    <location>
        <begin position="81"/>
        <end position="119"/>
    </location>
</feature>
<dbReference type="SUPFAM" id="SSF47413">
    <property type="entry name" value="lambda repressor-like DNA-binding domains"/>
    <property type="match status" value="1"/>
</dbReference>
<accession>A0A7W7KSJ3</accession>
<keyword evidence="3" id="KW-0238">DNA-binding</keyword>
<evidence type="ECO:0000313" key="3">
    <source>
        <dbReference type="EMBL" id="MBB4868154.1"/>
    </source>
</evidence>
<reference evidence="3 4" key="1">
    <citation type="submission" date="2020-08" db="EMBL/GenBank/DDBJ databases">
        <title>Functional genomics of gut bacteria from endangered species of beetles.</title>
        <authorList>
            <person name="Carlos-Shanley C."/>
        </authorList>
    </citation>
    <scope>NUCLEOTIDE SEQUENCE [LARGE SCALE GENOMIC DNA]</scope>
    <source>
        <strain evidence="3 4">S00179</strain>
    </source>
</reference>
<proteinExistence type="predicted"/>
<protein>
    <submittedName>
        <fullName evidence="3">DNA-binding XRE family transcriptional regulator</fullName>
    </submittedName>
</protein>
<dbReference type="SMART" id="SM00530">
    <property type="entry name" value="HTH_XRE"/>
    <property type="match status" value="1"/>
</dbReference>
<dbReference type="EMBL" id="JACHLI010000061">
    <property type="protein sequence ID" value="MBB4868154.1"/>
    <property type="molecule type" value="Genomic_DNA"/>
</dbReference>
<dbReference type="AlphaFoldDB" id="A0A7W7KSJ3"/>
<gene>
    <name evidence="3" type="ORF">HNP46_007074</name>
</gene>
<name>A0A7W7KSJ3_PSENT</name>
<feature type="compositionally biased region" description="Low complexity" evidence="1">
    <location>
        <begin position="84"/>
        <end position="96"/>
    </location>
</feature>
<evidence type="ECO:0000259" key="2">
    <source>
        <dbReference type="PROSITE" id="PS50943"/>
    </source>
</evidence>
<dbReference type="PROSITE" id="PS50943">
    <property type="entry name" value="HTH_CROC1"/>
    <property type="match status" value="1"/>
</dbReference>
<dbReference type="GO" id="GO:0003677">
    <property type="term" value="F:DNA binding"/>
    <property type="evidence" value="ECO:0007669"/>
    <property type="project" value="UniProtKB-KW"/>
</dbReference>
<dbReference type="CDD" id="cd00093">
    <property type="entry name" value="HTH_XRE"/>
    <property type="match status" value="1"/>
</dbReference>
<dbReference type="InterPro" id="IPR010982">
    <property type="entry name" value="Lambda_DNA-bd_dom_sf"/>
</dbReference>
<dbReference type="Proteomes" id="UP000566995">
    <property type="component" value="Unassembled WGS sequence"/>
</dbReference>
<comment type="caution">
    <text evidence="3">The sequence shown here is derived from an EMBL/GenBank/DDBJ whole genome shotgun (WGS) entry which is preliminary data.</text>
</comment>
<evidence type="ECO:0000313" key="4">
    <source>
        <dbReference type="Proteomes" id="UP000566995"/>
    </source>
</evidence>
<dbReference type="InterPro" id="IPR001387">
    <property type="entry name" value="Cro/C1-type_HTH"/>
</dbReference>
<dbReference type="RefSeq" id="WP_184598723.1">
    <property type="nucleotide sequence ID" value="NZ_JACHLI010000061.1"/>
</dbReference>
<feature type="domain" description="HTH cro/C1-type" evidence="2">
    <location>
        <begin position="9"/>
        <end position="62"/>
    </location>
</feature>
<organism evidence="3 4">
    <name type="scientific">Pseudomonas nitroreducens</name>
    <dbReference type="NCBI Taxonomy" id="46680"/>
    <lineage>
        <taxon>Bacteria</taxon>
        <taxon>Pseudomonadati</taxon>
        <taxon>Pseudomonadota</taxon>
        <taxon>Gammaproteobacteria</taxon>
        <taxon>Pseudomonadales</taxon>
        <taxon>Pseudomonadaceae</taxon>
        <taxon>Pseudomonas</taxon>
    </lineage>
</organism>
<dbReference type="Pfam" id="PF01381">
    <property type="entry name" value="HTH_3"/>
    <property type="match status" value="1"/>
</dbReference>
<sequence length="130" mass="14274">MRTTLLEQIRKRRKELGLKGIDMPARTGINRQQYGLIEKAGNPNLETLDKIAEGLEAELMLIPKECLAQVKDVLQGIPNASFRTSTISPHSSQISSKVGSPTVRHAGLQDTGGEDVDDPWKIIEQAKGDN</sequence>
<dbReference type="Gene3D" id="1.10.260.40">
    <property type="entry name" value="lambda repressor-like DNA-binding domains"/>
    <property type="match status" value="1"/>
</dbReference>